<dbReference type="Gene3D" id="2.10.25.10">
    <property type="entry name" value="Laminin"/>
    <property type="match status" value="2"/>
</dbReference>
<keyword evidence="1" id="KW-0245">EGF-like domain</keyword>
<evidence type="ECO:0000313" key="8">
    <source>
        <dbReference type="EMBL" id="KAK2546780.1"/>
    </source>
</evidence>
<dbReference type="SUPFAM" id="SSF57196">
    <property type="entry name" value="EGF/Laminin"/>
    <property type="match status" value="2"/>
</dbReference>
<keyword evidence="4" id="KW-0378">Hydrolase</keyword>
<dbReference type="GO" id="GO:0004252">
    <property type="term" value="F:serine-type endopeptidase activity"/>
    <property type="evidence" value="ECO:0007669"/>
    <property type="project" value="TreeGrafter"/>
</dbReference>
<proteinExistence type="predicted"/>
<accession>A0AAD9PPT2</accession>
<dbReference type="InterPro" id="IPR001881">
    <property type="entry name" value="EGF-like_Ca-bd_dom"/>
</dbReference>
<evidence type="ECO:0000313" key="9">
    <source>
        <dbReference type="Proteomes" id="UP001249851"/>
    </source>
</evidence>
<dbReference type="GO" id="GO:0006508">
    <property type="term" value="P:proteolysis"/>
    <property type="evidence" value="ECO:0007669"/>
    <property type="project" value="UniProtKB-KW"/>
</dbReference>
<keyword evidence="2" id="KW-0645">Protease</keyword>
<dbReference type="AlphaFoldDB" id="A0AAD9PPT2"/>
<evidence type="ECO:0000256" key="1">
    <source>
        <dbReference type="ARBA" id="ARBA00022536"/>
    </source>
</evidence>
<evidence type="ECO:0000256" key="2">
    <source>
        <dbReference type="ARBA" id="ARBA00022670"/>
    </source>
</evidence>
<dbReference type="InterPro" id="IPR035914">
    <property type="entry name" value="Sperma_CUB_dom_sf"/>
</dbReference>
<evidence type="ECO:0000256" key="3">
    <source>
        <dbReference type="ARBA" id="ARBA00022737"/>
    </source>
</evidence>
<keyword evidence="5" id="KW-1015">Disulfide bond</keyword>
<dbReference type="PANTHER" id="PTHR24255">
    <property type="entry name" value="COMPLEMENT COMPONENT 1, S SUBCOMPONENT-RELATED"/>
    <property type="match status" value="1"/>
</dbReference>
<comment type="caution">
    <text evidence="6">Lacks conserved residue(s) required for the propagation of feature annotation.</text>
</comment>
<name>A0AAD9PPT2_ACRCE</name>
<dbReference type="Gene3D" id="2.60.120.290">
    <property type="entry name" value="Spermadhesin, CUB domain"/>
    <property type="match status" value="1"/>
</dbReference>
<dbReference type="SMART" id="SM00181">
    <property type="entry name" value="EGF"/>
    <property type="match status" value="2"/>
</dbReference>
<evidence type="ECO:0000259" key="7">
    <source>
        <dbReference type="PROSITE" id="PS01180"/>
    </source>
</evidence>
<dbReference type="GO" id="GO:0005509">
    <property type="term" value="F:calcium ion binding"/>
    <property type="evidence" value="ECO:0007669"/>
    <property type="project" value="InterPro"/>
</dbReference>
<dbReference type="FunFam" id="2.60.120.290:FF:000005">
    <property type="entry name" value="Procollagen C-endopeptidase enhancer 1"/>
    <property type="match status" value="1"/>
</dbReference>
<reference evidence="8" key="2">
    <citation type="journal article" date="2023" name="Science">
        <title>Genomic signatures of disease resistance in endangered staghorn corals.</title>
        <authorList>
            <person name="Vollmer S.V."/>
            <person name="Selwyn J.D."/>
            <person name="Despard B.A."/>
            <person name="Roesel C.L."/>
        </authorList>
    </citation>
    <scope>NUCLEOTIDE SEQUENCE</scope>
    <source>
        <strain evidence="8">K2</strain>
    </source>
</reference>
<feature type="non-terminal residue" evidence="8">
    <location>
        <position position="359"/>
    </location>
</feature>
<dbReference type="InterPro" id="IPR000859">
    <property type="entry name" value="CUB_dom"/>
</dbReference>
<evidence type="ECO:0000256" key="5">
    <source>
        <dbReference type="ARBA" id="ARBA00023157"/>
    </source>
</evidence>
<dbReference type="SMART" id="SM00179">
    <property type="entry name" value="EGF_CA"/>
    <property type="match status" value="2"/>
</dbReference>
<dbReference type="PROSITE" id="PS01180">
    <property type="entry name" value="CUB"/>
    <property type="match status" value="1"/>
</dbReference>
<feature type="domain" description="CUB" evidence="7">
    <location>
        <begin position="94"/>
        <end position="217"/>
    </location>
</feature>
<gene>
    <name evidence="8" type="ORF">P5673_033574</name>
</gene>
<keyword evidence="9" id="KW-1185">Reference proteome</keyword>
<dbReference type="SUPFAM" id="SSF49854">
    <property type="entry name" value="Spermadhesin, CUB domain"/>
    <property type="match status" value="1"/>
</dbReference>
<dbReference type="SMART" id="SM00042">
    <property type="entry name" value="CUB"/>
    <property type="match status" value="1"/>
</dbReference>
<protein>
    <submittedName>
        <fullName evidence="8">Tolloid-like protein 2</fullName>
    </submittedName>
</protein>
<organism evidence="8 9">
    <name type="scientific">Acropora cervicornis</name>
    <name type="common">Staghorn coral</name>
    <dbReference type="NCBI Taxonomy" id="6130"/>
    <lineage>
        <taxon>Eukaryota</taxon>
        <taxon>Metazoa</taxon>
        <taxon>Cnidaria</taxon>
        <taxon>Anthozoa</taxon>
        <taxon>Hexacorallia</taxon>
        <taxon>Scleractinia</taxon>
        <taxon>Astrocoeniina</taxon>
        <taxon>Acroporidae</taxon>
        <taxon>Acropora</taxon>
    </lineage>
</organism>
<dbReference type="Pfam" id="PF00431">
    <property type="entry name" value="CUB"/>
    <property type="match status" value="1"/>
</dbReference>
<comment type="caution">
    <text evidence="8">The sequence shown here is derived from an EMBL/GenBank/DDBJ whole genome shotgun (WGS) entry which is preliminary data.</text>
</comment>
<dbReference type="CDD" id="cd00041">
    <property type="entry name" value="CUB"/>
    <property type="match status" value="1"/>
</dbReference>
<dbReference type="EMBL" id="JARQWQ010000283">
    <property type="protein sequence ID" value="KAK2546780.1"/>
    <property type="molecule type" value="Genomic_DNA"/>
</dbReference>
<dbReference type="Proteomes" id="UP001249851">
    <property type="component" value="Unassembled WGS sequence"/>
</dbReference>
<dbReference type="FunFam" id="2.10.25.10:FF:000240">
    <property type="entry name" value="Vitamin K-dependent protein S"/>
    <property type="match status" value="1"/>
</dbReference>
<dbReference type="Pfam" id="PF14670">
    <property type="entry name" value="FXa_inhibition"/>
    <property type="match status" value="2"/>
</dbReference>
<sequence length="359" mass="40412">MPPKSRRRKNEYSTDLIERNTYVRPKGRLIGEISRNLTTRLNEQNRPATKMGELNSNIAEHHLKTNNTIDWDSATFVTYSVSVSTSPPFPSGSCGYNFTDRQGNLTSPNYPYSYPNNLNCLWTITATPGDYIYLYFTYFYVQGYYYGYYGHYGYNSYCPYDYVEIFDLNYPSSFIKVRGCGYQSPWCVKSKSHVVHIRFVTNSIYSYTGFRAHYVVYRNPPAGGNCLSLNPYASSSRIIQETPILSSASTSTSVRAIYPTPASKRLQYHSSTVTPQKDPDFHLQLPSDCEQVCHNTPGSYICSCVRGYQLASDGKSCSDINECSVNNGGCSHHCYNIPGAHYCGCPEGTTMAANNLTCV</sequence>
<evidence type="ECO:0000256" key="4">
    <source>
        <dbReference type="ARBA" id="ARBA00022801"/>
    </source>
</evidence>
<dbReference type="InterPro" id="IPR000742">
    <property type="entry name" value="EGF"/>
</dbReference>
<evidence type="ECO:0000256" key="6">
    <source>
        <dbReference type="PROSITE-ProRule" id="PRU00059"/>
    </source>
</evidence>
<dbReference type="PANTHER" id="PTHR24255:SF31">
    <property type="entry name" value="CUBILIN-LIKE PROTEIN"/>
    <property type="match status" value="1"/>
</dbReference>
<reference evidence="8" key="1">
    <citation type="journal article" date="2023" name="G3 (Bethesda)">
        <title>Whole genome assembly and annotation of the endangered Caribbean coral Acropora cervicornis.</title>
        <authorList>
            <person name="Selwyn J.D."/>
            <person name="Vollmer S.V."/>
        </authorList>
    </citation>
    <scope>NUCLEOTIDE SEQUENCE</scope>
    <source>
        <strain evidence="8">K2</strain>
    </source>
</reference>
<dbReference type="GO" id="GO:0005615">
    <property type="term" value="C:extracellular space"/>
    <property type="evidence" value="ECO:0007669"/>
    <property type="project" value="TreeGrafter"/>
</dbReference>
<keyword evidence="3" id="KW-0677">Repeat</keyword>